<feature type="domain" description="Serine aminopeptidase S33" evidence="1">
    <location>
        <begin position="182"/>
        <end position="439"/>
    </location>
</feature>
<feature type="non-terminal residue" evidence="2">
    <location>
        <position position="1"/>
    </location>
</feature>
<dbReference type="AlphaFoldDB" id="A0AAV2YIV7"/>
<protein>
    <recommendedName>
        <fullName evidence="1">Serine aminopeptidase S33 domain-containing protein</fullName>
    </recommendedName>
</protein>
<name>A0AAV2YIV7_9STRA</name>
<dbReference type="Pfam" id="PF12146">
    <property type="entry name" value="Hydrolase_4"/>
    <property type="match status" value="2"/>
</dbReference>
<dbReference type="Proteomes" id="UP001146120">
    <property type="component" value="Unassembled WGS sequence"/>
</dbReference>
<organism evidence="2 3">
    <name type="scientific">Lagenidium giganteum</name>
    <dbReference type="NCBI Taxonomy" id="4803"/>
    <lineage>
        <taxon>Eukaryota</taxon>
        <taxon>Sar</taxon>
        <taxon>Stramenopiles</taxon>
        <taxon>Oomycota</taxon>
        <taxon>Peronosporomycetes</taxon>
        <taxon>Pythiales</taxon>
        <taxon>Pythiaceae</taxon>
    </lineage>
</organism>
<dbReference type="FunFam" id="3.40.50.1820:FF:000338">
    <property type="entry name" value="Uncharacterized protein"/>
    <property type="match status" value="2"/>
</dbReference>
<dbReference type="PANTHER" id="PTHR11614">
    <property type="entry name" value="PHOSPHOLIPASE-RELATED"/>
    <property type="match status" value="1"/>
</dbReference>
<dbReference type="InterPro" id="IPR051044">
    <property type="entry name" value="MAG_DAG_Lipase"/>
</dbReference>
<dbReference type="SUPFAM" id="SSF53474">
    <property type="entry name" value="alpha/beta-Hydrolases"/>
    <property type="match status" value="2"/>
</dbReference>
<dbReference type="Gene3D" id="3.40.50.1820">
    <property type="entry name" value="alpha/beta hydrolase"/>
    <property type="match status" value="2"/>
</dbReference>
<feature type="domain" description="Serine aminopeptidase S33" evidence="1">
    <location>
        <begin position="482"/>
        <end position="739"/>
    </location>
</feature>
<dbReference type="InterPro" id="IPR022742">
    <property type="entry name" value="Hydrolase_4"/>
</dbReference>
<comment type="caution">
    <text evidence="2">The sequence shown here is derived from an EMBL/GenBank/DDBJ whole genome shotgun (WGS) entry which is preliminary data.</text>
</comment>
<proteinExistence type="predicted"/>
<reference evidence="2" key="1">
    <citation type="submission" date="2022-11" db="EMBL/GenBank/DDBJ databases">
        <authorList>
            <person name="Morgan W.R."/>
            <person name="Tartar A."/>
        </authorList>
    </citation>
    <scope>NUCLEOTIDE SEQUENCE</scope>
    <source>
        <strain evidence="2">ARSEF 373</strain>
    </source>
</reference>
<reference evidence="2" key="2">
    <citation type="journal article" date="2023" name="Microbiol Resour">
        <title>Decontamination and Annotation of the Draft Genome Sequence of the Oomycete Lagenidium giganteum ARSEF 373.</title>
        <authorList>
            <person name="Morgan W.R."/>
            <person name="Tartar A."/>
        </authorList>
    </citation>
    <scope>NUCLEOTIDE SEQUENCE</scope>
    <source>
        <strain evidence="2">ARSEF 373</strain>
    </source>
</reference>
<keyword evidence="3" id="KW-1185">Reference proteome</keyword>
<sequence>QSHQVVPSMKGSAPSLRLNSGFDPTLADGGCVLPLATDERNNATSGSAFLAQSDRKARLWRSASQIKRTSKRRTMDRLCSRFGTGWSERQAQARDDVAGSRDNQLPAPHIPICLLQTTSIASHARMTSAQAAAPAVSDLSPLCIKHFNELPSTLQHREGKFKNARDQQLFYSALFPPKDQALRGIVFFLHGIGDHSRRYYHLFNELVGNSFGVISYDLVSHGGSDNDHHETRAHARKFRYFVHDTNEFLTFAKKDVIPDMLSSPSKQAELPLVFMGMSFGTLVGLHTILSNEHKFSAIILSAPAICVEFTPMLRLQRMFSLPMSLLAPTARIVPGVNAQWLSRNPLYAEDFAEDPLTENGHVTVRMGAQSLRAMLKLRKDTTVEDKHSSFCGLPILFLMGTHDKVTSLPSAKAFYERIANSDKEFKEFEGFYHCIFDEPGHEQVLEHTYVSPELQKVEDKFKNSRGQSLFYSALAPPPNTPLRAIVFFLHGIDEYHSRYYHMFERLCFSGFAVIAYDMLSHGHSSNDTHNIRAHARKFQFFVDDTNEFLTFAKQDVLPKMIGSEYSTSLPLVYSAMSYGTLVGLHVVLSKVHQFAAMVLVGPAVSVEMTLVLHIQKFFSKPLSYFFPTARIVPGVNRDWICRDPRYNEDFEADPLTAGGNMTARMGEQSLGAMIAIRDNKSVEDPSSAFCRIPIVFMMGSEDRVTSLPLAKQFYRRIANSDKEFKEFDGLFHCVFDEPERKEVLQFLVDWLTVRFPVRDLQ</sequence>
<evidence type="ECO:0000259" key="1">
    <source>
        <dbReference type="Pfam" id="PF12146"/>
    </source>
</evidence>
<evidence type="ECO:0000313" key="3">
    <source>
        <dbReference type="Proteomes" id="UP001146120"/>
    </source>
</evidence>
<accession>A0AAV2YIV7</accession>
<dbReference type="InterPro" id="IPR029058">
    <property type="entry name" value="AB_hydrolase_fold"/>
</dbReference>
<dbReference type="EMBL" id="DAKRPA010000407">
    <property type="protein sequence ID" value="DAZ92654.1"/>
    <property type="molecule type" value="Genomic_DNA"/>
</dbReference>
<evidence type="ECO:0000313" key="2">
    <source>
        <dbReference type="EMBL" id="DAZ92654.1"/>
    </source>
</evidence>
<gene>
    <name evidence="2" type="ORF">N0F65_003153</name>
</gene>